<dbReference type="Pfam" id="PF01973">
    <property type="entry name" value="MptE-like"/>
    <property type="match status" value="1"/>
</dbReference>
<evidence type="ECO:0000259" key="1">
    <source>
        <dbReference type="Pfam" id="PF01973"/>
    </source>
</evidence>
<dbReference type="STRING" id="515619.EUBREC_3239"/>
<feature type="domain" description="Glycosyltransferase Maf N-terminal" evidence="2">
    <location>
        <begin position="186"/>
        <end position="264"/>
    </location>
</feature>
<dbReference type="PANTHER" id="PTHR41786">
    <property type="entry name" value="MOTILITY ACCESSORY FACTOR MAF"/>
    <property type="match status" value="1"/>
</dbReference>
<dbReference type="RefSeq" id="WP_012743993.1">
    <property type="nucleotide sequence ID" value="NC_012781.1"/>
</dbReference>
<evidence type="ECO:0000313" key="4">
    <source>
        <dbReference type="Proteomes" id="UP000001477"/>
    </source>
</evidence>
<evidence type="ECO:0008006" key="5">
    <source>
        <dbReference type="Google" id="ProtNLM"/>
    </source>
</evidence>
<dbReference type="HOGENOM" id="CLU_026503_0_1_9"/>
<name>C4ZDJ0_AGARV</name>
<protein>
    <recommendedName>
        <fullName evidence="5">DUF115 domain-containing protein</fullName>
    </recommendedName>
</protein>
<dbReference type="KEGG" id="ere:EUBREC_3239"/>
<proteinExistence type="predicted"/>
<dbReference type="PaxDb" id="515619-EUBREC_3239"/>
<sequence>MMDIKLFYNNQQSIKLSYEIVESFRKQNFYIATSKLIKLLGNLDTVAGYIFSQEDFKELADELQLILPALLDAQDNCDYFLQADIIEGDLLPLLQKIQIAFQERDLVQVPDFFERNMIALKQYDFSLYRVLDKENEDEGKNSLLSDKLTLSLAINGQPTAQAFANGQSFYLHSSVNPEREARLLADSLKQAEEYMVFGMELGYHVLELLNRHQSARVHVFESNIYLLHMAFTYIDWTTYIANGRMRVVYNDDLKQLVSELSGRFAEMKNAELLVHYPAIKMIEDAQTRQLLEDFFVTTSSMREQGGLLDSNFEVISKLNLPECGELKDIFKDKAVVIVGAGPSVDSQLTSIKKCRDKITVFATGHITRKLVNEGIIPDAVIITDPQPLMYKQIDGVNLKNIPMILLSTASSSVIDYYNGPIYVAYQSGYVHAEIKAEEIGATLFETGGSVTTTALDIALRFGARKIIFVGVDLAYTGGYSHASGEGRRIENTDGLRHIRSNTGGMVYTSKNLDIYRKWIERRLEGVRDTEVYNTGDGAEIKGTVLVKDFMSLRL</sequence>
<organism evidence="3 4">
    <name type="scientific">Agathobacter rectalis (strain ATCC 33656 / DSM 3377 / JCM 17463 / KCTC 5835 / VPI 0990)</name>
    <name type="common">Eubacterium rectale</name>
    <dbReference type="NCBI Taxonomy" id="515619"/>
    <lineage>
        <taxon>Bacteria</taxon>
        <taxon>Bacillati</taxon>
        <taxon>Bacillota</taxon>
        <taxon>Clostridia</taxon>
        <taxon>Lachnospirales</taxon>
        <taxon>Lachnospiraceae</taxon>
        <taxon>Agathobacter</taxon>
    </lineage>
</organism>
<dbReference type="PANTHER" id="PTHR41786:SF1">
    <property type="entry name" value="6-HYDROXYMETHYLPTERIN DIPHOSPHOKINASE MPTE-LIKE DOMAIN-CONTAINING PROTEIN"/>
    <property type="match status" value="1"/>
</dbReference>
<gene>
    <name evidence="3" type="ordered locus">EUBREC_3239</name>
</gene>
<dbReference type="GeneID" id="86989904"/>
<accession>C4ZDJ0</accession>
<dbReference type="EMBL" id="CP001107">
    <property type="protein sequence ID" value="ACR76966.1"/>
    <property type="molecule type" value="Genomic_DNA"/>
</dbReference>
<dbReference type="InterPro" id="IPR002826">
    <property type="entry name" value="MptE-like"/>
</dbReference>
<evidence type="ECO:0000313" key="3">
    <source>
        <dbReference type="EMBL" id="ACR76966.1"/>
    </source>
</evidence>
<feature type="domain" description="6-hydroxymethylpterin diphosphokinase MptE-like" evidence="1">
    <location>
        <begin position="319"/>
        <end position="477"/>
    </location>
</feature>
<dbReference type="InterPro" id="IPR045376">
    <property type="entry name" value="Maf_N"/>
</dbReference>
<dbReference type="AlphaFoldDB" id="C4ZDJ0"/>
<dbReference type="Pfam" id="PF20157">
    <property type="entry name" value="Maf_flag10_N"/>
    <property type="match status" value="1"/>
</dbReference>
<evidence type="ECO:0000259" key="2">
    <source>
        <dbReference type="Pfam" id="PF20157"/>
    </source>
</evidence>
<reference evidence="3 4" key="1">
    <citation type="journal article" date="2009" name="Proc. Natl. Acad. Sci. U.S.A.">
        <title>Characterizing a model human gut microbiota composed of members of its two dominant bacterial phyla.</title>
        <authorList>
            <person name="Mahowald M.A."/>
            <person name="Rey F.E."/>
            <person name="Seedorf H."/>
            <person name="Turnbaugh P.J."/>
            <person name="Fulton R.S."/>
            <person name="Wollam A."/>
            <person name="Shah N."/>
            <person name="Wang C."/>
            <person name="Magrini V."/>
            <person name="Wilson R.K."/>
            <person name="Cantarel B.L."/>
            <person name="Coutinho P.M."/>
            <person name="Henrissat B."/>
            <person name="Crock L.W."/>
            <person name="Russell A."/>
            <person name="Verberkmoes N.C."/>
            <person name="Hettich R.L."/>
            <person name="Gordon J.I."/>
        </authorList>
    </citation>
    <scope>NUCLEOTIDE SEQUENCE [LARGE SCALE GENOMIC DNA]</scope>
    <source>
        <strain evidence="4">ATCC 33656 / DSM 3377 / JCM 17463 / KCTC 5835 / LMG 30912 / VPI 0990</strain>
    </source>
</reference>
<dbReference type="Proteomes" id="UP000001477">
    <property type="component" value="Chromosome"/>
</dbReference>